<evidence type="ECO:0000313" key="3">
    <source>
        <dbReference type="Proteomes" id="UP000193518"/>
    </source>
</evidence>
<accession>A0AAE5MKU4</accession>
<dbReference type="RefSeq" id="WP_022594249.1">
    <property type="nucleotide sequence ID" value="NZ_AP025268.1"/>
</dbReference>
<comment type="caution">
    <text evidence="2">The sequence shown here is derived from an EMBL/GenBank/DDBJ whole genome shotgun (WGS) entry which is preliminary data.</text>
</comment>
<sequence length="160" mass="17494">MADNASVEQRRNLATHAVRCLTQLDGLTDAAETELLPAASRTLCLACADPVRVEIDTLGDWIAAWETAHIHRDEETADVLLVAMCGLTCWYRFRKSGASEPIAAMALTLLEVAGLDVSSAEFDNRPLADPHLIDQFRRISALLTRDEKSYTVARVQAGQG</sequence>
<reference evidence="2 3" key="1">
    <citation type="journal article" date="2016" name="Genome Biol. Evol.">
        <title>Pangenome and Phylogenomic Analysis of the Pathogenic Actinobacterium Rhodococcus equi.</title>
        <authorList>
            <person name="Anastasi E."/>
            <person name="MacArthur I."/>
            <person name="Scortti M."/>
            <person name="Alvarez S."/>
            <person name="Giguere S."/>
            <person name="Vazquez-Boland J.A."/>
        </authorList>
    </citation>
    <scope>NUCLEOTIDE SEQUENCE [LARGE SCALE GENOMIC DNA]</scope>
    <source>
        <strain evidence="2 3">PAM1271</strain>
    </source>
</reference>
<evidence type="ECO:0000313" key="1">
    <source>
        <dbReference type="EMBL" id="MBM4626640.1"/>
    </source>
</evidence>
<organism evidence="2 3">
    <name type="scientific">Rhodococcus hoagii</name>
    <name type="common">Corynebacterium equii</name>
    <dbReference type="NCBI Taxonomy" id="43767"/>
    <lineage>
        <taxon>Bacteria</taxon>
        <taxon>Bacillati</taxon>
        <taxon>Actinomycetota</taxon>
        <taxon>Actinomycetes</taxon>
        <taxon>Mycobacteriales</taxon>
        <taxon>Nocardiaceae</taxon>
        <taxon>Prescottella</taxon>
    </lineage>
</organism>
<proteinExistence type="predicted"/>
<dbReference type="Proteomes" id="UP000738270">
    <property type="component" value="Unassembled WGS sequence"/>
</dbReference>
<reference evidence="1" key="2">
    <citation type="submission" date="2019-11" db="EMBL/GenBank/DDBJ databases">
        <title>Spread of Macrolides and rifampicin resistant Rhodococcus equi in clinical isolates in the USA.</title>
        <authorList>
            <person name="Alvarez-Narvaez S."/>
            <person name="Huber L."/>
            <person name="Cohen N.D."/>
            <person name="Slovis N."/>
            <person name="Greiter M."/>
            <person name="Giguere S."/>
            <person name="Hart K."/>
        </authorList>
    </citation>
    <scope>NUCLEOTIDE SEQUENCE</scope>
    <source>
        <strain evidence="1">Lh_38</strain>
    </source>
</reference>
<name>A0AAE5MKU4_RHOHA</name>
<dbReference type="EMBL" id="LWIC01000001">
    <property type="protein sequence ID" value="ORM31243.1"/>
    <property type="molecule type" value="Genomic_DNA"/>
</dbReference>
<protein>
    <submittedName>
        <fullName evidence="2">Uncharacterized protein</fullName>
    </submittedName>
</protein>
<gene>
    <name evidence="2" type="ORF">A5N68_03290</name>
    <name evidence="1" type="ORF">GS453_07090</name>
</gene>
<evidence type="ECO:0000313" key="2">
    <source>
        <dbReference type="EMBL" id="ORM31243.1"/>
    </source>
</evidence>
<dbReference type="AlphaFoldDB" id="A0AAE5MKU4"/>
<dbReference type="Proteomes" id="UP000193518">
    <property type="component" value="Unassembled WGS sequence"/>
</dbReference>
<dbReference type="EMBL" id="WUXD01000002">
    <property type="protein sequence ID" value="MBM4626640.1"/>
    <property type="molecule type" value="Genomic_DNA"/>
</dbReference>